<feature type="compositionally biased region" description="Pro residues" evidence="5">
    <location>
        <begin position="268"/>
        <end position="298"/>
    </location>
</feature>
<sequence>MHKPRRLLRSHLKELMTRHRPERFQALRDVSFEVNPGESVAIIGRNGAGKSTLLGLVAGLVDPDSGQIIVNGRGAALLQLGSGFHSDLTGIENIHLNASVLGVSRQRTEELMDEIIEFSGIGDFVHEPVRSYSSGMVMRLAFSVAVCVDPDFLIIDEVLAVGDRAFQDKCVERIYKLHQAGKTILCVSHAAATVRELCQRAIWLDEGVLRMDGPIEEVIAAYESGLNLRAVHLNDPAPDPELVAPPVEAGEIEEPAVEEPAVEEPTPVEEPAPEPPPVADPEPAPPPIQEPEPPPAPIEEPEPEPILEAALPSEEPAPEGEASVGESGELAEIGEPPAEEIAPYVPPGPPCEEELAYIKALVLEHYCFVDYQNRTLMPQTNVPALIVPIDYEEVVPREKGRDPYAAITSLLETRIWAYEELHTRLEPFLELPDVADELADPTDEVSPFWKNIFFTGMDARAAYALIRAYVPGRIVEIGSGNSTRFLRKAIRDGKLKTQITCIDPSPRLSIKAVADEVREESLIATPLEYFASLQPGDFVFFDGSHICFHDSDVTHFFLRVMPMLPKGVLVHVHDIYLPEEYPEHFDIRYYNEQYMLAAFLLWNSSWKPFLPVHFLHGRGILNADGCSFWLMNGHLTEPEPVRRRSRVR</sequence>
<keyword evidence="4 7" id="KW-0067">ATP-binding</keyword>
<evidence type="ECO:0000256" key="2">
    <source>
        <dbReference type="ARBA" id="ARBA00022448"/>
    </source>
</evidence>
<dbReference type="CDD" id="cd03220">
    <property type="entry name" value="ABC_KpsT_Wzt"/>
    <property type="match status" value="1"/>
</dbReference>
<dbReference type="InterPro" id="IPR027417">
    <property type="entry name" value="P-loop_NTPase"/>
</dbReference>
<dbReference type="InterPro" id="IPR015860">
    <property type="entry name" value="ABC_transpr_TagH-like"/>
</dbReference>
<dbReference type="Proteomes" id="UP000593892">
    <property type="component" value="Chromosome"/>
</dbReference>
<keyword evidence="2" id="KW-0813">Transport</keyword>
<evidence type="ECO:0000256" key="1">
    <source>
        <dbReference type="ARBA" id="ARBA00005417"/>
    </source>
</evidence>
<dbReference type="InterPro" id="IPR050683">
    <property type="entry name" value="Bact_Polysacc_Export_ATP-bd"/>
</dbReference>
<dbReference type="PANTHER" id="PTHR46743:SF2">
    <property type="entry name" value="TEICHOIC ACIDS EXPORT ATP-BINDING PROTEIN TAGH"/>
    <property type="match status" value="1"/>
</dbReference>
<organism evidence="7 8">
    <name type="scientific">Paludibaculum fermentans</name>
    <dbReference type="NCBI Taxonomy" id="1473598"/>
    <lineage>
        <taxon>Bacteria</taxon>
        <taxon>Pseudomonadati</taxon>
        <taxon>Acidobacteriota</taxon>
        <taxon>Terriglobia</taxon>
        <taxon>Bryobacterales</taxon>
        <taxon>Bryobacteraceae</taxon>
        <taxon>Paludibaculum</taxon>
    </lineage>
</organism>
<keyword evidence="3" id="KW-0547">Nucleotide-binding</keyword>
<dbReference type="GO" id="GO:0016020">
    <property type="term" value="C:membrane"/>
    <property type="evidence" value="ECO:0007669"/>
    <property type="project" value="InterPro"/>
</dbReference>
<dbReference type="EMBL" id="CP063849">
    <property type="protein sequence ID" value="QOY85408.1"/>
    <property type="molecule type" value="Genomic_DNA"/>
</dbReference>
<evidence type="ECO:0000313" key="8">
    <source>
        <dbReference type="Proteomes" id="UP000593892"/>
    </source>
</evidence>
<dbReference type="GO" id="GO:0016887">
    <property type="term" value="F:ATP hydrolysis activity"/>
    <property type="evidence" value="ECO:0007669"/>
    <property type="project" value="InterPro"/>
</dbReference>
<dbReference type="RefSeq" id="WP_194447078.1">
    <property type="nucleotide sequence ID" value="NZ_CP063849.1"/>
</dbReference>
<reference evidence="7 8" key="1">
    <citation type="submission" date="2020-10" db="EMBL/GenBank/DDBJ databases">
        <title>Complete genome sequence of Paludibaculum fermentans P105T, a facultatively anaerobic acidobacterium capable of dissimilatory Fe(III) reduction.</title>
        <authorList>
            <person name="Dedysh S.N."/>
            <person name="Beletsky A.V."/>
            <person name="Kulichevskaya I.S."/>
            <person name="Mardanov A.V."/>
            <person name="Ravin N.V."/>
        </authorList>
    </citation>
    <scope>NUCLEOTIDE SEQUENCE [LARGE SCALE GENOMIC DNA]</scope>
    <source>
        <strain evidence="7 8">P105</strain>
    </source>
</reference>
<dbReference type="KEGG" id="pfer:IRI77_21545"/>
<evidence type="ECO:0000313" key="7">
    <source>
        <dbReference type="EMBL" id="QOY85408.1"/>
    </source>
</evidence>
<dbReference type="GO" id="GO:0005524">
    <property type="term" value="F:ATP binding"/>
    <property type="evidence" value="ECO:0007669"/>
    <property type="project" value="UniProtKB-KW"/>
</dbReference>
<comment type="similarity">
    <text evidence="1">Belongs to the ABC transporter superfamily.</text>
</comment>
<evidence type="ECO:0000256" key="3">
    <source>
        <dbReference type="ARBA" id="ARBA00022741"/>
    </source>
</evidence>
<dbReference type="SUPFAM" id="SSF52540">
    <property type="entry name" value="P-loop containing nucleoside triphosphate hydrolases"/>
    <property type="match status" value="1"/>
</dbReference>
<dbReference type="SUPFAM" id="SSF53335">
    <property type="entry name" value="S-adenosyl-L-methionine-dependent methyltransferases"/>
    <property type="match status" value="1"/>
</dbReference>
<evidence type="ECO:0000256" key="5">
    <source>
        <dbReference type="SAM" id="MobiDB-lite"/>
    </source>
</evidence>
<dbReference type="Gene3D" id="3.40.50.300">
    <property type="entry name" value="P-loop containing nucleotide triphosphate hydrolases"/>
    <property type="match status" value="1"/>
</dbReference>
<protein>
    <submittedName>
        <fullName evidence="7">ATP-binding cassette domain-containing protein</fullName>
    </submittedName>
</protein>
<dbReference type="Pfam" id="PF00005">
    <property type="entry name" value="ABC_tran"/>
    <property type="match status" value="1"/>
</dbReference>
<dbReference type="Gene3D" id="3.40.50.150">
    <property type="entry name" value="Vaccinia Virus protein VP39"/>
    <property type="match status" value="1"/>
</dbReference>
<dbReference type="GO" id="GO:0140359">
    <property type="term" value="F:ABC-type transporter activity"/>
    <property type="evidence" value="ECO:0007669"/>
    <property type="project" value="InterPro"/>
</dbReference>
<proteinExistence type="inferred from homology"/>
<evidence type="ECO:0000256" key="4">
    <source>
        <dbReference type="ARBA" id="ARBA00022840"/>
    </source>
</evidence>
<accession>A0A7S7NKT6</accession>
<dbReference type="InterPro" id="IPR003439">
    <property type="entry name" value="ABC_transporter-like_ATP-bd"/>
</dbReference>
<dbReference type="InterPro" id="IPR029063">
    <property type="entry name" value="SAM-dependent_MTases_sf"/>
</dbReference>
<dbReference type="Pfam" id="PF13578">
    <property type="entry name" value="Methyltransf_24"/>
    <property type="match status" value="1"/>
</dbReference>
<dbReference type="AlphaFoldDB" id="A0A7S7NKT6"/>
<dbReference type="SMART" id="SM00382">
    <property type="entry name" value="AAA"/>
    <property type="match status" value="1"/>
</dbReference>
<keyword evidence="8" id="KW-1185">Reference proteome</keyword>
<evidence type="ECO:0000259" key="6">
    <source>
        <dbReference type="PROSITE" id="PS50893"/>
    </source>
</evidence>
<gene>
    <name evidence="7" type="ORF">IRI77_21545</name>
</gene>
<dbReference type="PROSITE" id="PS50893">
    <property type="entry name" value="ABC_TRANSPORTER_2"/>
    <property type="match status" value="1"/>
</dbReference>
<feature type="region of interest" description="Disordered" evidence="5">
    <location>
        <begin position="255"/>
        <end position="302"/>
    </location>
</feature>
<feature type="domain" description="ABC transporter" evidence="6">
    <location>
        <begin position="10"/>
        <end position="231"/>
    </location>
</feature>
<name>A0A7S7NKT6_PALFE</name>
<dbReference type="PANTHER" id="PTHR46743">
    <property type="entry name" value="TEICHOIC ACIDS EXPORT ATP-BINDING PROTEIN TAGH"/>
    <property type="match status" value="1"/>
</dbReference>
<dbReference type="InterPro" id="IPR003593">
    <property type="entry name" value="AAA+_ATPase"/>
</dbReference>